<accession>A0ABQ8X6C8</accession>
<proteinExistence type="predicted"/>
<comment type="caution">
    <text evidence="2">The sequence shown here is derived from an EMBL/GenBank/DDBJ whole genome shotgun (WGS) entry which is preliminary data.</text>
</comment>
<sequence>MTLLKSVENLINNLRREFSCDICIFGLSVINNRSYNTETEINNTSTNRNIDKNTNYKTIINELLNKKKQIEDQLFDLETINDVNQTLKRSIEYKNDNEVKYLSSLKKLKSICPLEDLGTIIVMLFEELFELDNNNTKKDNHENKSDLKKLKKKILKNKKFDQLPSFGKKGFIYGYFPEIHNFTRIQLFLV</sequence>
<keyword evidence="3" id="KW-1185">Reference proteome</keyword>
<organism evidence="2 3">
    <name type="scientific">Anaeramoeba flamelloides</name>
    <dbReference type="NCBI Taxonomy" id="1746091"/>
    <lineage>
        <taxon>Eukaryota</taxon>
        <taxon>Metamonada</taxon>
        <taxon>Anaeramoebidae</taxon>
        <taxon>Anaeramoeba</taxon>
    </lineage>
</organism>
<evidence type="ECO:0000313" key="2">
    <source>
        <dbReference type="EMBL" id="KAJ6228223.1"/>
    </source>
</evidence>
<feature type="coiled-coil region" evidence="1">
    <location>
        <begin position="53"/>
        <end position="80"/>
    </location>
</feature>
<dbReference type="EMBL" id="JAOAOG010000329">
    <property type="protein sequence ID" value="KAJ6228223.1"/>
    <property type="molecule type" value="Genomic_DNA"/>
</dbReference>
<evidence type="ECO:0000313" key="3">
    <source>
        <dbReference type="Proteomes" id="UP001150062"/>
    </source>
</evidence>
<dbReference type="Proteomes" id="UP001150062">
    <property type="component" value="Unassembled WGS sequence"/>
</dbReference>
<evidence type="ECO:0000256" key="1">
    <source>
        <dbReference type="SAM" id="Coils"/>
    </source>
</evidence>
<name>A0ABQ8X6C8_9EUKA</name>
<reference evidence="2" key="1">
    <citation type="submission" date="2022-08" db="EMBL/GenBank/DDBJ databases">
        <title>Novel sulfate-reducing endosymbionts in the free-living metamonad Anaeramoeba.</title>
        <authorList>
            <person name="Jerlstrom-Hultqvist J."/>
            <person name="Cepicka I."/>
            <person name="Gallot-Lavallee L."/>
            <person name="Salas-Leiva D."/>
            <person name="Curtis B.A."/>
            <person name="Zahonova K."/>
            <person name="Pipaliya S."/>
            <person name="Dacks J."/>
            <person name="Roger A.J."/>
        </authorList>
    </citation>
    <scope>NUCLEOTIDE SEQUENCE</scope>
    <source>
        <strain evidence="2">Schooner1</strain>
    </source>
</reference>
<protein>
    <submittedName>
        <fullName evidence="2">Uncharacterized protein</fullName>
    </submittedName>
</protein>
<gene>
    <name evidence="2" type="ORF">M0813_09050</name>
</gene>
<keyword evidence="1" id="KW-0175">Coiled coil</keyword>